<keyword evidence="8" id="KW-0472">Membrane</keyword>
<name>A0A4R8M2K5_9BACT</name>
<dbReference type="InterPro" id="IPR003439">
    <property type="entry name" value="ABC_transporter-like_ATP-bd"/>
</dbReference>
<comment type="subcellular location">
    <subcellularLocation>
        <location evidence="1">Cell membrane</location>
        <topology evidence="1">Peripheral membrane protein</topology>
    </subcellularLocation>
</comment>
<keyword evidence="3" id="KW-0813">Transport</keyword>
<dbReference type="Pfam" id="PF00005">
    <property type="entry name" value="ABC_tran"/>
    <property type="match status" value="1"/>
</dbReference>
<evidence type="ECO:0000256" key="1">
    <source>
        <dbReference type="ARBA" id="ARBA00004202"/>
    </source>
</evidence>
<proteinExistence type="inferred from homology"/>
<dbReference type="InterPro" id="IPR015856">
    <property type="entry name" value="ABC_transpr_CbiO/EcfA_su"/>
</dbReference>
<dbReference type="Gene3D" id="3.40.50.300">
    <property type="entry name" value="P-loop containing nucleotide triphosphate hydrolases"/>
    <property type="match status" value="1"/>
</dbReference>
<dbReference type="AlphaFoldDB" id="A0A4R8M2K5"/>
<dbReference type="OrthoDB" id="9784332at2"/>
<evidence type="ECO:0000313" key="11">
    <source>
        <dbReference type="Proteomes" id="UP000295066"/>
    </source>
</evidence>
<keyword evidence="5" id="KW-0547">Nucleotide-binding</keyword>
<dbReference type="Proteomes" id="UP000295066">
    <property type="component" value="Unassembled WGS sequence"/>
</dbReference>
<comment type="caution">
    <text evidence="10">The sequence shown here is derived from an EMBL/GenBank/DDBJ whole genome shotgun (WGS) entry which is preliminary data.</text>
</comment>
<dbReference type="SMART" id="SM00382">
    <property type="entry name" value="AAA"/>
    <property type="match status" value="1"/>
</dbReference>
<feature type="domain" description="ABC transporter" evidence="9">
    <location>
        <begin position="3"/>
        <end position="243"/>
    </location>
</feature>
<dbReference type="PROSITE" id="PS00211">
    <property type="entry name" value="ABC_TRANSPORTER_1"/>
    <property type="match status" value="1"/>
</dbReference>
<dbReference type="GO" id="GO:0043190">
    <property type="term" value="C:ATP-binding cassette (ABC) transporter complex"/>
    <property type="evidence" value="ECO:0007669"/>
    <property type="project" value="TreeGrafter"/>
</dbReference>
<keyword evidence="4" id="KW-1003">Cell membrane</keyword>
<dbReference type="SUPFAM" id="SSF52540">
    <property type="entry name" value="P-loop containing nucleoside triphosphate hydrolases"/>
    <property type="match status" value="1"/>
</dbReference>
<evidence type="ECO:0000256" key="4">
    <source>
        <dbReference type="ARBA" id="ARBA00022475"/>
    </source>
</evidence>
<dbReference type="RefSeq" id="WP_133958092.1">
    <property type="nucleotide sequence ID" value="NZ_SORI01000014.1"/>
</dbReference>
<sequence length="279" mass="30360">MSITVSGLGHTYHPGTPLETRALRDISFEFPAGTWFSVVGHTGSGKSTLAQHLNGILLPMEGKIFIDGLEVKEKSPSLREIRRKVGLVFQYPEQQLFAETVSDELAFAPRNWGVPEEDIPGRVSAAAAQVGLDEGCLGRSPFHLSGGEKRKAAIASVLSSRPDYLVLDEPTAGLDSFSRKELTRLLSGLRNEGMGILLVTHDLDIALQMSDRILVLDGGRRIVCDTPAAVLDHLRTHPVPGLQLPEIAALSAALRERGKNVPLTWNWKEIKSALFGSQK</sequence>
<dbReference type="GO" id="GO:0016887">
    <property type="term" value="F:ATP hydrolysis activity"/>
    <property type="evidence" value="ECO:0007669"/>
    <property type="project" value="InterPro"/>
</dbReference>
<dbReference type="FunFam" id="3.40.50.300:FF:000224">
    <property type="entry name" value="Energy-coupling factor transporter ATP-binding protein EcfA"/>
    <property type="match status" value="1"/>
</dbReference>
<dbReference type="PROSITE" id="PS50893">
    <property type="entry name" value="ABC_TRANSPORTER_2"/>
    <property type="match status" value="1"/>
</dbReference>
<protein>
    <submittedName>
        <fullName evidence="10">Energy-coupling factor transport system ATP-binding protein</fullName>
    </submittedName>
</protein>
<dbReference type="GO" id="GO:0005524">
    <property type="term" value="F:ATP binding"/>
    <property type="evidence" value="ECO:0007669"/>
    <property type="project" value="UniProtKB-KW"/>
</dbReference>
<organism evidence="10 11">
    <name type="scientific">Aminivibrio pyruvatiphilus</name>
    <dbReference type="NCBI Taxonomy" id="1005740"/>
    <lineage>
        <taxon>Bacteria</taxon>
        <taxon>Thermotogati</taxon>
        <taxon>Synergistota</taxon>
        <taxon>Synergistia</taxon>
        <taxon>Synergistales</taxon>
        <taxon>Aminobacteriaceae</taxon>
        <taxon>Aminivibrio</taxon>
    </lineage>
</organism>
<keyword evidence="11" id="KW-1185">Reference proteome</keyword>
<evidence type="ECO:0000256" key="6">
    <source>
        <dbReference type="ARBA" id="ARBA00022840"/>
    </source>
</evidence>
<gene>
    <name evidence="10" type="ORF">C8D99_11466</name>
</gene>
<evidence type="ECO:0000256" key="7">
    <source>
        <dbReference type="ARBA" id="ARBA00022967"/>
    </source>
</evidence>
<evidence type="ECO:0000313" key="10">
    <source>
        <dbReference type="EMBL" id="TDY58374.1"/>
    </source>
</evidence>
<evidence type="ECO:0000259" key="9">
    <source>
        <dbReference type="PROSITE" id="PS50893"/>
    </source>
</evidence>
<evidence type="ECO:0000256" key="5">
    <source>
        <dbReference type="ARBA" id="ARBA00022741"/>
    </source>
</evidence>
<dbReference type="GO" id="GO:0042626">
    <property type="term" value="F:ATPase-coupled transmembrane transporter activity"/>
    <property type="evidence" value="ECO:0007669"/>
    <property type="project" value="TreeGrafter"/>
</dbReference>
<dbReference type="InterPro" id="IPR027417">
    <property type="entry name" value="P-loop_NTPase"/>
</dbReference>
<keyword evidence="6 10" id="KW-0067">ATP-binding</keyword>
<evidence type="ECO:0000256" key="3">
    <source>
        <dbReference type="ARBA" id="ARBA00022448"/>
    </source>
</evidence>
<evidence type="ECO:0000256" key="2">
    <source>
        <dbReference type="ARBA" id="ARBA00005417"/>
    </source>
</evidence>
<dbReference type="InterPro" id="IPR017871">
    <property type="entry name" value="ABC_transporter-like_CS"/>
</dbReference>
<evidence type="ECO:0000256" key="8">
    <source>
        <dbReference type="ARBA" id="ARBA00023136"/>
    </source>
</evidence>
<dbReference type="PANTHER" id="PTHR43553:SF27">
    <property type="entry name" value="ENERGY-COUPLING FACTOR TRANSPORTER ATP-BINDING PROTEIN ECFA2"/>
    <property type="match status" value="1"/>
</dbReference>
<dbReference type="InterPro" id="IPR050095">
    <property type="entry name" value="ECF_ABC_transporter_ATP-bd"/>
</dbReference>
<reference evidence="10 11" key="1">
    <citation type="submission" date="2019-03" db="EMBL/GenBank/DDBJ databases">
        <title>Genomic Encyclopedia of Type Strains, Phase IV (KMG-IV): sequencing the most valuable type-strain genomes for metagenomic binning, comparative biology and taxonomic classification.</title>
        <authorList>
            <person name="Goeker M."/>
        </authorList>
    </citation>
    <scope>NUCLEOTIDE SEQUENCE [LARGE SCALE GENOMIC DNA]</scope>
    <source>
        <strain evidence="10 11">DSM 25964</strain>
    </source>
</reference>
<comment type="similarity">
    <text evidence="2">Belongs to the ABC transporter superfamily.</text>
</comment>
<keyword evidence="7" id="KW-1278">Translocase</keyword>
<dbReference type="InterPro" id="IPR003593">
    <property type="entry name" value="AAA+_ATPase"/>
</dbReference>
<dbReference type="PANTHER" id="PTHR43553">
    <property type="entry name" value="HEAVY METAL TRANSPORTER"/>
    <property type="match status" value="1"/>
</dbReference>
<dbReference type="EMBL" id="SORI01000014">
    <property type="protein sequence ID" value="TDY58374.1"/>
    <property type="molecule type" value="Genomic_DNA"/>
</dbReference>
<accession>A0A4R8M2K5</accession>
<dbReference type="CDD" id="cd03225">
    <property type="entry name" value="ABC_cobalt_CbiO_domain1"/>
    <property type="match status" value="1"/>
</dbReference>